<dbReference type="Proteomes" id="UP001589894">
    <property type="component" value="Unassembled WGS sequence"/>
</dbReference>
<evidence type="ECO:0000313" key="2">
    <source>
        <dbReference type="EMBL" id="MFC0565463.1"/>
    </source>
</evidence>
<reference evidence="2 3" key="1">
    <citation type="submission" date="2024-09" db="EMBL/GenBank/DDBJ databases">
        <authorList>
            <person name="Sun Q."/>
            <person name="Mori K."/>
        </authorList>
    </citation>
    <scope>NUCLEOTIDE SEQUENCE [LARGE SCALE GENOMIC DNA]</scope>
    <source>
        <strain evidence="2 3">TBRC 2205</strain>
    </source>
</reference>
<dbReference type="PROSITE" id="PS51318">
    <property type="entry name" value="TAT"/>
    <property type="match status" value="1"/>
</dbReference>
<name>A0ABV6NZJ4_9ACTN</name>
<feature type="signal peptide" evidence="1">
    <location>
        <begin position="1"/>
        <end position="31"/>
    </location>
</feature>
<dbReference type="RefSeq" id="WP_377339276.1">
    <property type="nucleotide sequence ID" value="NZ_JBHLUE010000011.1"/>
</dbReference>
<proteinExistence type="predicted"/>
<feature type="chain" id="PRO_5045533777" evidence="1">
    <location>
        <begin position="32"/>
        <end position="719"/>
    </location>
</feature>
<keyword evidence="3" id="KW-1185">Reference proteome</keyword>
<protein>
    <submittedName>
        <fullName evidence="2">Uncharacterized protein</fullName>
    </submittedName>
</protein>
<gene>
    <name evidence="2" type="ORF">ACFFHU_15125</name>
</gene>
<evidence type="ECO:0000256" key="1">
    <source>
        <dbReference type="SAM" id="SignalP"/>
    </source>
</evidence>
<dbReference type="EMBL" id="JBHLUE010000011">
    <property type="protein sequence ID" value="MFC0565463.1"/>
    <property type="molecule type" value="Genomic_DNA"/>
</dbReference>
<keyword evidence="1" id="KW-0732">Signal</keyword>
<comment type="caution">
    <text evidence="2">The sequence shown here is derived from an EMBL/GenBank/DDBJ whole genome shotgun (WGS) entry which is preliminary data.</text>
</comment>
<evidence type="ECO:0000313" key="3">
    <source>
        <dbReference type="Proteomes" id="UP001589894"/>
    </source>
</evidence>
<sequence length="719" mass="73560">MSVRRRTLLAGGAALPAVTLASAALPGTALAAGATADPAPAANPATASRRRRPLTNLAHLDFLGAGVRPARVPGHDTYRLAAEPEVGVLWTYADRQPDGSYRRVGGGTYDPATGYYGQGAYNADDIARAAVVYLRHWQQTGAATSRRSARQLLRGLAFLQTTTGPHAGNVVLWMQYDGTLNPSADPVEQPDPSDSGPSFWLARAIWALGEGQAAFRRDDPDFAGFLRERLDLAIAAVRREVLNRYGQWDVADGHRVPGWLIVGGADATGEAILGLAAYVRSGAPAAARTALAQLAEGVAAMAAGEPDRWPYGAVLPTVTSRSIWHAWGAQMPTALAAAATALHRPGLLGPAVSDTAGLTPELLTTSGCDNGWLPTPVDRTQIAYGVDARLRSLLAVADATGHAGLTRLAALTAAWYFGGNHGRAQPEPGLGGGEHGPNPTAGTPMYDPATGRTFDGLAGDGTVNRNSGAESTIHGLLSMLALDATPAVAAVATRLTAVADREGLRVIEAEAGAPTGPAEVVRPDSAWTGESQYSGGAYLALGDGGGASWSLPDPGQPLLVSPVVDLVPDRHAGRTVWRAGSAGHGGSAGRIDHGTAGAPGVTPVPGALLPVPLSGPVPAGATLTVRAEGVGGDPLRIDALLVRAVVARLVLGGAGTGAALLHNGTAAERSVTVALPGRGSARVEVFDRYGRAAGRVRHAGGPSIRVTLPGYGFAVVTRA</sequence>
<organism evidence="2 3">
    <name type="scientific">Plantactinospora siamensis</name>
    <dbReference type="NCBI Taxonomy" id="555372"/>
    <lineage>
        <taxon>Bacteria</taxon>
        <taxon>Bacillati</taxon>
        <taxon>Actinomycetota</taxon>
        <taxon>Actinomycetes</taxon>
        <taxon>Micromonosporales</taxon>
        <taxon>Micromonosporaceae</taxon>
        <taxon>Plantactinospora</taxon>
    </lineage>
</organism>
<dbReference type="InterPro" id="IPR006311">
    <property type="entry name" value="TAT_signal"/>
</dbReference>
<accession>A0ABV6NZJ4</accession>